<comment type="caution">
    <text evidence="1">The sequence shown here is derived from an EMBL/GenBank/DDBJ whole genome shotgun (WGS) entry which is preliminary data.</text>
</comment>
<name>F3FG79_PSESX</name>
<dbReference type="PATRIC" id="fig|629262.5.peg.1613"/>
<evidence type="ECO:0000313" key="2">
    <source>
        <dbReference type="Proteomes" id="UP000004471"/>
    </source>
</evidence>
<sequence length="42" mass="4620">MTPEINAFFDVLIQWRKAASSLIQPGAHRTQRGDDAPPIASI</sequence>
<dbReference type="AlphaFoldDB" id="F3FG79"/>
<accession>F3FG79</accession>
<evidence type="ECO:0000313" key="1">
    <source>
        <dbReference type="EMBL" id="EGH29215.1"/>
    </source>
</evidence>
<dbReference type="Proteomes" id="UP000004471">
    <property type="component" value="Unassembled WGS sequence"/>
</dbReference>
<organism evidence="1 2">
    <name type="scientific">Pseudomonas syringae pv. japonica str. M301072</name>
    <dbReference type="NCBI Taxonomy" id="629262"/>
    <lineage>
        <taxon>Bacteria</taxon>
        <taxon>Pseudomonadati</taxon>
        <taxon>Pseudomonadota</taxon>
        <taxon>Gammaproteobacteria</taxon>
        <taxon>Pseudomonadales</taxon>
        <taxon>Pseudomonadaceae</taxon>
        <taxon>Pseudomonas</taxon>
        <taxon>Pseudomonas syringae</taxon>
    </lineage>
</organism>
<reference evidence="1 2" key="1">
    <citation type="journal article" date="2011" name="PLoS Pathog.">
        <title>Dynamic evolution of pathogenicity revealed by sequencing and comparative genomics of 19 Pseudomonas syringae isolates.</title>
        <authorList>
            <person name="Baltrus D.A."/>
            <person name="Nishimura M.T."/>
            <person name="Romanchuk A."/>
            <person name="Chang J.H."/>
            <person name="Mukhtar M.S."/>
            <person name="Cherkis K."/>
            <person name="Roach J."/>
            <person name="Grant S.R."/>
            <person name="Jones C.D."/>
            <person name="Dangl J.L."/>
        </authorList>
    </citation>
    <scope>NUCLEOTIDE SEQUENCE [LARGE SCALE GENOMIC DNA]</scope>
    <source>
        <strain evidence="2">M301072PT</strain>
    </source>
</reference>
<proteinExistence type="predicted"/>
<protein>
    <submittedName>
        <fullName evidence="1">Uncharacterized protein</fullName>
    </submittedName>
</protein>
<dbReference type="HOGENOM" id="CLU_218778_0_0_6"/>
<dbReference type="EMBL" id="AEAH01000434">
    <property type="protein sequence ID" value="EGH29215.1"/>
    <property type="molecule type" value="Genomic_DNA"/>
</dbReference>
<gene>
    <name evidence="1" type="ORF">PSYJA_09660</name>
</gene>